<protein>
    <submittedName>
        <fullName evidence="2">Uncharacterized protein</fullName>
    </submittedName>
</protein>
<dbReference type="EMBL" id="VSSQ01000461">
    <property type="protein sequence ID" value="MPL95292.1"/>
    <property type="molecule type" value="Genomic_DNA"/>
</dbReference>
<feature type="compositionally biased region" description="Basic and acidic residues" evidence="1">
    <location>
        <begin position="48"/>
        <end position="61"/>
    </location>
</feature>
<evidence type="ECO:0000313" key="2">
    <source>
        <dbReference type="EMBL" id="MPL95292.1"/>
    </source>
</evidence>
<feature type="region of interest" description="Disordered" evidence="1">
    <location>
        <begin position="243"/>
        <end position="412"/>
    </location>
</feature>
<feature type="compositionally biased region" description="Basic and acidic residues" evidence="1">
    <location>
        <begin position="257"/>
        <end position="267"/>
    </location>
</feature>
<feature type="compositionally biased region" description="Gly residues" evidence="1">
    <location>
        <begin position="310"/>
        <end position="324"/>
    </location>
</feature>
<feature type="compositionally biased region" description="Basic residues" evidence="1">
    <location>
        <begin position="181"/>
        <end position="194"/>
    </location>
</feature>
<feature type="compositionally biased region" description="Basic and acidic residues" evidence="1">
    <location>
        <begin position="25"/>
        <end position="37"/>
    </location>
</feature>
<sequence length="476" mass="52711">MHDCGKPGAHPGERDDEYEEENHDQEEREHSGDDIAHPDVLPEAVDDVEVHSHRRGYEGQRHVHRHHNGVPDRVDAEGMENGSDQGHGEQHDGHRLKNASQDHHQDVHGDNEHEDREVVAYDELRELLGNHQQGHDPSEEHGTGDDDGDHAGGGDGPQADGGNVTELQRPVHHQGDEKSVHKSHRRRFGRRKGSRVNAADDDERQKNAPEVFPGDPDPLPPRCFFHGSKTAAFALDYRIDDKKGSEHQSWNNSGDEELSHGFFRDGAVEDQGNAGRYENTEGSSRREKAEGEFFVISALDHGRVGHHADGGGGGGTGTGYGGEEGAGEDGGDGEPSGKMPHPGVHDVEKVVSDPPVEENLAHKDKEGDGEDGEAVQGGEDGRPDDFHGKVKESDEQEGSPSQGKGHWKAHEKNADEQEYYHGEAQHDCPSSWFPNTEWKRSMMIMANWRVRRAKPRRRAIWGIHMGTRRRVAETLL</sequence>
<proteinExistence type="predicted"/>
<feature type="compositionally biased region" description="Acidic residues" evidence="1">
    <location>
        <begin position="14"/>
        <end position="24"/>
    </location>
</feature>
<gene>
    <name evidence="2" type="ORF">SDC9_41462</name>
</gene>
<evidence type="ECO:0000256" key="1">
    <source>
        <dbReference type="SAM" id="MobiDB-lite"/>
    </source>
</evidence>
<accession>A0A644VXT0</accession>
<feature type="region of interest" description="Disordered" evidence="1">
    <location>
        <begin position="1"/>
        <end position="225"/>
    </location>
</feature>
<feature type="compositionally biased region" description="Basic and acidic residues" evidence="1">
    <location>
        <begin position="300"/>
        <end position="309"/>
    </location>
</feature>
<name>A0A644VXT0_9ZZZZ</name>
<reference evidence="2" key="1">
    <citation type="submission" date="2019-08" db="EMBL/GenBank/DDBJ databases">
        <authorList>
            <person name="Kucharzyk K."/>
            <person name="Murdoch R.W."/>
            <person name="Higgins S."/>
            <person name="Loffler F."/>
        </authorList>
    </citation>
    <scope>NUCLEOTIDE SEQUENCE</scope>
</reference>
<comment type="caution">
    <text evidence="2">The sequence shown here is derived from an EMBL/GenBank/DDBJ whole genome shotgun (WGS) entry which is preliminary data.</text>
</comment>
<dbReference type="AlphaFoldDB" id="A0A644VXT0"/>
<feature type="compositionally biased region" description="Basic and acidic residues" evidence="1">
    <location>
        <begin position="379"/>
        <end position="393"/>
    </location>
</feature>
<organism evidence="2">
    <name type="scientific">bioreactor metagenome</name>
    <dbReference type="NCBI Taxonomy" id="1076179"/>
    <lineage>
        <taxon>unclassified sequences</taxon>
        <taxon>metagenomes</taxon>
        <taxon>ecological metagenomes</taxon>
    </lineage>
</organism>
<feature type="compositionally biased region" description="Basic and acidic residues" evidence="1">
    <location>
        <begin position="86"/>
        <end position="152"/>
    </location>
</feature>